<feature type="chain" id="PRO_5044889163" evidence="10">
    <location>
        <begin position="33"/>
        <end position="549"/>
    </location>
</feature>
<dbReference type="Pfam" id="PF04234">
    <property type="entry name" value="CopC"/>
    <property type="match status" value="1"/>
</dbReference>
<dbReference type="GO" id="GO:0046872">
    <property type="term" value="F:metal ion binding"/>
    <property type="evidence" value="ECO:0007669"/>
    <property type="project" value="UniProtKB-KW"/>
</dbReference>
<comment type="caution">
    <text evidence="14">The sequence shown here is derived from an EMBL/GenBank/DDBJ whole genome shotgun (WGS) entry which is preliminary data.</text>
</comment>
<dbReference type="EMBL" id="AOTZ01000005">
    <property type="protein sequence ID" value="EZP76748.1"/>
    <property type="molecule type" value="Genomic_DNA"/>
</dbReference>
<keyword evidence="4" id="KW-0479">Metal-binding</keyword>
<accession>A0ABC9VE55</accession>
<dbReference type="SUPFAM" id="SSF81296">
    <property type="entry name" value="E set domains"/>
    <property type="match status" value="1"/>
</dbReference>
<keyword evidence="15" id="KW-1185">Reference proteome</keyword>
<feature type="transmembrane region" description="Helical" evidence="9">
    <location>
        <begin position="190"/>
        <end position="210"/>
    </location>
</feature>
<dbReference type="Pfam" id="PF05425">
    <property type="entry name" value="CopD"/>
    <property type="match status" value="1"/>
</dbReference>
<evidence type="ECO:0000256" key="4">
    <source>
        <dbReference type="ARBA" id="ARBA00022723"/>
    </source>
</evidence>
<dbReference type="Proteomes" id="UP000023566">
    <property type="component" value="Chromosome"/>
</dbReference>
<dbReference type="InterPro" id="IPR032693">
    <property type="entry name" value="YtkA-like_dom"/>
</dbReference>
<dbReference type="AlphaFoldDB" id="A0ABC9VE55"/>
<feature type="signal peptide" evidence="10">
    <location>
        <begin position="1"/>
        <end position="32"/>
    </location>
</feature>
<evidence type="ECO:0000256" key="7">
    <source>
        <dbReference type="ARBA" id="ARBA00023008"/>
    </source>
</evidence>
<evidence type="ECO:0000256" key="5">
    <source>
        <dbReference type="ARBA" id="ARBA00022729"/>
    </source>
</evidence>
<keyword evidence="2" id="KW-1003">Cell membrane</keyword>
<evidence type="ECO:0000313" key="14">
    <source>
        <dbReference type="EMBL" id="EZP76748.1"/>
    </source>
</evidence>
<name>A0ABC9VE55_9BACL</name>
<evidence type="ECO:0000256" key="10">
    <source>
        <dbReference type="SAM" id="SignalP"/>
    </source>
</evidence>
<feature type="domain" description="Copper resistance protein D" evidence="12">
    <location>
        <begin position="338"/>
        <end position="430"/>
    </location>
</feature>
<evidence type="ECO:0000313" key="15">
    <source>
        <dbReference type="Proteomes" id="UP000023566"/>
    </source>
</evidence>
<dbReference type="Pfam" id="PF13115">
    <property type="entry name" value="YtkA"/>
    <property type="match status" value="1"/>
</dbReference>
<dbReference type="Gene3D" id="2.60.40.1220">
    <property type="match status" value="1"/>
</dbReference>
<evidence type="ECO:0000256" key="2">
    <source>
        <dbReference type="ARBA" id="ARBA00022475"/>
    </source>
</evidence>
<feature type="transmembrane region" description="Helical" evidence="9">
    <location>
        <begin position="408"/>
        <end position="430"/>
    </location>
</feature>
<keyword evidence="8 9" id="KW-0472">Membrane</keyword>
<evidence type="ECO:0000259" key="13">
    <source>
        <dbReference type="Pfam" id="PF13115"/>
    </source>
</evidence>
<proteinExistence type="predicted"/>
<feature type="transmembrane region" description="Helical" evidence="9">
    <location>
        <begin position="307"/>
        <end position="326"/>
    </location>
</feature>
<sequence>MSYWQKALRWGWISIFCLAVSAALPARSLAHAYIVAATPAANEKLMETPKIIRIEFNENIQSTFYALTLVNQRGHEIRLHNVRIDATNPHVLEGNVPNRLANGTYVVKWKVVSSDGHPVEGTIPFQIGQSSDNGTLSDSERNGYFPKLDMIIIRGLFYIGVSLFLGLLSFKLFIYLPLGAWRFSTRDKVLYWAAYSLTALATLLSLPLQITVEANVSWPQALEGALVKKMLLHTVFGAIWMIQCVLLFLLFVVGYAAMFWKKEHYSKRWAIVSFALGTSILFAKAWTGHAAASSHPLVARVMDFLHLFSASVWVGCLVIIAAILPFDISGAEKSKYWEAVRRFSRWATGLVAILMMTGIYAALQQIPTFDALFQTIYGKVLLGKVLVLVVMLMLAAMNWISGRKQKNVLGAAVWSEFGLGIGAMLLAAMLTNLPPATASPGPFTQTKEAGSYQVTLHITPNVLGTNQFQIKIKNEKGRAVQDIEQVTVTLTSKEMDMGETTFQAFKVASGVYQTKETISMAGRWNVHVHILTTSLQSVDATFACYVGSQ</sequence>
<feature type="transmembrane region" description="Helical" evidence="9">
    <location>
        <begin position="156"/>
        <end position="178"/>
    </location>
</feature>
<dbReference type="PANTHER" id="PTHR34820">
    <property type="entry name" value="INNER MEMBRANE PROTEIN YEBZ"/>
    <property type="match status" value="1"/>
</dbReference>
<dbReference type="InterPro" id="IPR014756">
    <property type="entry name" value="Ig_E-set"/>
</dbReference>
<keyword evidence="5 10" id="KW-0732">Signal</keyword>
<evidence type="ECO:0000256" key="3">
    <source>
        <dbReference type="ARBA" id="ARBA00022692"/>
    </source>
</evidence>
<evidence type="ECO:0000256" key="8">
    <source>
        <dbReference type="ARBA" id="ARBA00023136"/>
    </source>
</evidence>
<protein>
    <submittedName>
        <fullName evidence="14">Copper resistance protein</fullName>
    </submittedName>
</protein>
<feature type="transmembrane region" description="Helical" evidence="9">
    <location>
        <begin position="346"/>
        <end position="363"/>
    </location>
</feature>
<reference evidence="14 15" key="1">
    <citation type="journal article" date="2014" name="Appl. Microbiol. Biotechnol.">
        <title>Transformable facultative thermophile Geobacillus stearothermophilus NUB3621 as a host strain for metabolic engineering.</title>
        <authorList>
            <person name="Blanchard K."/>
            <person name="Robic S."/>
            <person name="Matsumura I."/>
        </authorList>
    </citation>
    <scope>NUCLEOTIDE SEQUENCE [LARGE SCALE GENOMIC DNA]</scope>
    <source>
        <strain evidence="14 15">NUB3621</strain>
    </source>
</reference>
<feature type="transmembrane region" description="Helical" evidence="9">
    <location>
        <begin position="269"/>
        <end position="287"/>
    </location>
</feature>
<evidence type="ECO:0000256" key="6">
    <source>
        <dbReference type="ARBA" id="ARBA00022989"/>
    </source>
</evidence>
<evidence type="ECO:0000259" key="11">
    <source>
        <dbReference type="Pfam" id="PF04234"/>
    </source>
</evidence>
<dbReference type="GO" id="GO:0005886">
    <property type="term" value="C:plasma membrane"/>
    <property type="evidence" value="ECO:0007669"/>
    <property type="project" value="UniProtKB-SubCell"/>
</dbReference>
<feature type="domain" description="YtkA-like" evidence="13">
    <location>
        <begin position="447"/>
        <end position="529"/>
    </location>
</feature>
<evidence type="ECO:0000259" key="12">
    <source>
        <dbReference type="Pfam" id="PF05425"/>
    </source>
</evidence>
<dbReference type="RefSeq" id="WP_043904849.1">
    <property type="nucleotide sequence ID" value="NZ_CM002692.1"/>
</dbReference>
<keyword evidence="7" id="KW-0186">Copper</keyword>
<comment type="subcellular location">
    <subcellularLocation>
        <location evidence="1">Cell membrane</location>
        <topology evidence="1">Multi-pass membrane protein</topology>
    </subcellularLocation>
</comment>
<evidence type="ECO:0000256" key="9">
    <source>
        <dbReference type="SAM" id="Phobius"/>
    </source>
</evidence>
<keyword evidence="3 9" id="KW-0812">Transmembrane</keyword>
<dbReference type="PANTHER" id="PTHR34820:SF4">
    <property type="entry name" value="INNER MEMBRANE PROTEIN YEBZ"/>
    <property type="match status" value="1"/>
</dbReference>
<keyword evidence="6 9" id="KW-1133">Transmembrane helix</keyword>
<gene>
    <name evidence="14" type="ORF">H839_09138</name>
</gene>
<dbReference type="InterPro" id="IPR014755">
    <property type="entry name" value="Cu-Rt/internalin_Ig-like"/>
</dbReference>
<organism evidence="14 15">
    <name type="scientific">Parageobacillus genomosp. 1</name>
    <dbReference type="NCBI Taxonomy" id="1295642"/>
    <lineage>
        <taxon>Bacteria</taxon>
        <taxon>Bacillati</taxon>
        <taxon>Bacillota</taxon>
        <taxon>Bacilli</taxon>
        <taxon>Bacillales</taxon>
        <taxon>Anoxybacillaceae</taxon>
        <taxon>Parageobacillus</taxon>
    </lineage>
</organism>
<dbReference type="InterPro" id="IPR007348">
    <property type="entry name" value="CopC_dom"/>
</dbReference>
<dbReference type="InterPro" id="IPR032694">
    <property type="entry name" value="CopC/D"/>
</dbReference>
<feature type="transmembrane region" description="Helical" evidence="9">
    <location>
        <begin position="375"/>
        <end position="396"/>
    </location>
</feature>
<feature type="transmembrane region" description="Helical" evidence="9">
    <location>
        <begin position="230"/>
        <end position="257"/>
    </location>
</feature>
<dbReference type="InterPro" id="IPR008457">
    <property type="entry name" value="Cu-R_CopD_dom"/>
</dbReference>
<evidence type="ECO:0000256" key="1">
    <source>
        <dbReference type="ARBA" id="ARBA00004651"/>
    </source>
</evidence>
<feature type="domain" description="CopC" evidence="11">
    <location>
        <begin position="31"/>
        <end position="127"/>
    </location>
</feature>